<feature type="compositionally biased region" description="Low complexity" evidence="1">
    <location>
        <begin position="181"/>
        <end position="233"/>
    </location>
</feature>
<accession>A0A484B3I3</accession>
<dbReference type="AlphaFoldDB" id="A0A484B3I3"/>
<dbReference type="OrthoDB" id="10071013at2759"/>
<protein>
    <submittedName>
        <fullName evidence="4">Uncharacterized protein</fullName>
    </submittedName>
</protein>
<feature type="transmembrane region" description="Helical" evidence="2">
    <location>
        <begin position="286"/>
        <end position="308"/>
    </location>
</feature>
<feature type="region of interest" description="Disordered" evidence="1">
    <location>
        <begin position="181"/>
        <end position="244"/>
    </location>
</feature>
<proteinExistence type="predicted"/>
<dbReference type="KEGG" id="dnv:108656541"/>
<feature type="chain" id="PRO_5019865155" evidence="3">
    <location>
        <begin position="24"/>
        <end position="333"/>
    </location>
</feature>
<reference evidence="4 5" key="1">
    <citation type="journal article" date="2019" name="J. Hered.">
        <title>An Improved Genome Assembly for Drosophila navojoa, the Basal Species in the mojavensis Cluster.</title>
        <authorList>
            <person name="Vanderlinde T."/>
            <person name="Dupim E.G."/>
            <person name="Nazario-Yepiz N.O."/>
            <person name="Carvalho A.B."/>
        </authorList>
    </citation>
    <scope>NUCLEOTIDE SEQUENCE [LARGE SCALE GENOMIC DNA]</scope>
    <source>
        <strain evidence="4">Navoj_Jal97</strain>
        <tissue evidence="4">Whole organism</tissue>
    </source>
</reference>
<gene>
    <name evidence="4" type="ORF">AWZ03_010293</name>
</gene>
<feature type="region of interest" description="Disordered" evidence="1">
    <location>
        <begin position="134"/>
        <end position="166"/>
    </location>
</feature>
<feature type="signal peptide" evidence="3">
    <location>
        <begin position="1"/>
        <end position="23"/>
    </location>
</feature>
<evidence type="ECO:0000256" key="2">
    <source>
        <dbReference type="SAM" id="Phobius"/>
    </source>
</evidence>
<dbReference type="EMBL" id="LSRL02000164">
    <property type="protein sequence ID" value="TDG43288.1"/>
    <property type="molecule type" value="Genomic_DNA"/>
</dbReference>
<evidence type="ECO:0000256" key="3">
    <source>
        <dbReference type="SAM" id="SignalP"/>
    </source>
</evidence>
<feature type="compositionally biased region" description="Low complexity" evidence="1">
    <location>
        <begin position="95"/>
        <end position="108"/>
    </location>
</feature>
<evidence type="ECO:0000313" key="4">
    <source>
        <dbReference type="EMBL" id="TDG43288.1"/>
    </source>
</evidence>
<keyword evidence="2" id="KW-1133">Transmembrane helix</keyword>
<feature type="compositionally biased region" description="Low complexity" evidence="1">
    <location>
        <begin position="147"/>
        <end position="166"/>
    </location>
</feature>
<sequence length="333" mass="34531">MNVLPVLLLLLMQQLTSVPLAQADQTAIGTPASSNATKLPTVGPNNITNNATTLNEAKSANASSSDIAPVNKPVKVNATADQSTVVKLPAATPEPQSTKASTTTTTTTTITPITKQTKSTVKTDKIVADGVSLSDIKKNNGNGNGNGNESKNNNSNSNSSSSSGTTVTINTTTAAVINGTATNSSSGSSNNSSIAATPTSTTSTSSTTTTTTTTTSTSTTTTTTTPSTTTTTTARPKKPTVTSSMAKQIEGEKLDMSALNGGSGAPHVLPVQQMSSSLVNRGENEYIVPIVTVMLAVPLAIAVFIMGYRRFRDLWTTRHYRRMDFLVDGMYND</sequence>
<evidence type="ECO:0000313" key="5">
    <source>
        <dbReference type="Proteomes" id="UP000295192"/>
    </source>
</evidence>
<dbReference type="STRING" id="7232.A0A484B3I3"/>
<organism evidence="4 5">
    <name type="scientific">Drosophila navojoa</name>
    <name type="common">Fruit fly</name>
    <dbReference type="NCBI Taxonomy" id="7232"/>
    <lineage>
        <taxon>Eukaryota</taxon>
        <taxon>Metazoa</taxon>
        <taxon>Ecdysozoa</taxon>
        <taxon>Arthropoda</taxon>
        <taxon>Hexapoda</taxon>
        <taxon>Insecta</taxon>
        <taxon>Pterygota</taxon>
        <taxon>Neoptera</taxon>
        <taxon>Endopterygota</taxon>
        <taxon>Diptera</taxon>
        <taxon>Brachycera</taxon>
        <taxon>Muscomorpha</taxon>
        <taxon>Ephydroidea</taxon>
        <taxon>Drosophilidae</taxon>
        <taxon>Drosophila</taxon>
    </lineage>
</organism>
<feature type="region of interest" description="Disordered" evidence="1">
    <location>
        <begin position="85"/>
        <end position="108"/>
    </location>
</feature>
<keyword evidence="2" id="KW-0812">Transmembrane</keyword>
<name>A0A484B3I3_DRONA</name>
<comment type="caution">
    <text evidence="4">The sequence shown here is derived from an EMBL/GenBank/DDBJ whole genome shotgun (WGS) entry which is preliminary data.</text>
</comment>
<dbReference type="OMA" id="PNSRREY"/>
<keyword evidence="3" id="KW-0732">Signal</keyword>
<keyword evidence="2" id="KW-0472">Membrane</keyword>
<evidence type="ECO:0000256" key="1">
    <source>
        <dbReference type="SAM" id="MobiDB-lite"/>
    </source>
</evidence>
<keyword evidence="5" id="KW-1185">Reference proteome</keyword>
<dbReference type="Proteomes" id="UP000295192">
    <property type="component" value="Unassembled WGS sequence"/>
</dbReference>